<keyword evidence="2" id="KW-1133">Transmembrane helix</keyword>
<organism evidence="3 4">
    <name type="scientific">Microvirga thermotolerans</name>
    <dbReference type="NCBI Taxonomy" id="2651334"/>
    <lineage>
        <taxon>Bacteria</taxon>
        <taxon>Pseudomonadati</taxon>
        <taxon>Pseudomonadota</taxon>
        <taxon>Alphaproteobacteria</taxon>
        <taxon>Hyphomicrobiales</taxon>
        <taxon>Methylobacteriaceae</taxon>
        <taxon>Microvirga</taxon>
    </lineage>
</organism>
<evidence type="ECO:0000313" key="3">
    <source>
        <dbReference type="EMBL" id="QFU17867.1"/>
    </source>
</evidence>
<dbReference type="PANTHER" id="PTHR32309:SF13">
    <property type="entry name" value="FERRIC ENTEROBACTIN TRANSPORT PROTEIN FEPE"/>
    <property type="match status" value="1"/>
</dbReference>
<proteinExistence type="predicted"/>
<dbReference type="Proteomes" id="UP000325614">
    <property type="component" value="Chromosome"/>
</dbReference>
<evidence type="ECO:0000256" key="1">
    <source>
        <dbReference type="SAM" id="Coils"/>
    </source>
</evidence>
<name>A0A5P9JZ36_9HYPH</name>
<dbReference type="AlphaFoldDB" id="A0A5P9JZ36"/>
<evidence type="ECO:0000313" key="4">
    <source>
        <dbReference type="Proteomes" id="UP000325614"/>
    </source>
</evidence>
<keyword evidence="4" id="KW-1185">Reference proteome</keyword>
<dbReference type="RefSeq" id="WP_152587498.1">
    <property type="nucleotide sequence ID" value="NZ_CP045423.1"/>
</dbReference>
<reference evidence="3 4" key="1">
    <citation type="submission" date="2019-10" db="EMBL/GenBank/DDBJ databases">
        <title>Isolation, Identification of Microvirga thermotolerans HR1, a novel thermophilic bacterium and Comparative Genomics of the genus Microvirga.</title>
        <authorList>
            <person name="Li J."/>
            <person name="Zhang W."/>
            <person name="Lin M."/>
            <person name="Wang J."/>
        </authorList>
    </citation>
    <scope>NUCLEOTIDE SEQUENCE [LARGE SCALE GENOMIC DNA]</scope>
    <source>
        <strain evidence="3 4">HR1</strain>
    </source>
</reference>
<sequence>MGNFDIRFYRSIFLRRLPFFLAILLSVSGLGFFVASILPPTYRADAKIIVESPQISAGLARPTVPVEIVKQMQLVQLQMMTRPNLLALADRFGLYKDRSEASENDIVDDMRSRMSVDPIRLDAPRGSEAATAFVVSFKAKDPVLAADVVNEFVKLIIQKNADIRSGQASETLRFFQQETERLASRLSQLESEISDFKNRNKDALPESLSFRRTQQLNLQERLMQLSREESSLRDGRSRLMRVLAGTDTSPNAAAMTPAEQTLAQLRRVLTEQRTVLADQSPGIVNLKTQIAALEKAVQAERSDKAGAGDGKSGLSDLDMQLADIDQRLQLIAREKDAIDEKLANLAQTIAATPGNEATLNALERQYQNVQSQYNVASGRLADASTGERIEMRSKGERLSILELASPPQRPIGPKRFAIAAGSAVAGLVLAFGFVVLMEFLNKSIRRPIELIEALQIEPLATIPYIPAAGETRSTKLALIPTALRRNIGM</sequence>
<protein>
    <submittedName>
        <fullName evidence="3">Lipopolysaccharide biosynthesis protein</fullName>
    </submittedName>
</protein>
<feature type="coiled-coil region" evidence="1">
    <location>
        <begin position="172"/>
        <end position="199"/>
    </location>
</feature>
<dbReference type="EMBL" id="CP045423">
    <property type="protein sequence ID" value="QFU17867.1"/>
    <property type="molecule type" value="Genomic_DNA"/>
</dbReference>
<keyword evidence="2" id="KW-0472">Membrane</keyword>
<dbReference type="GO" id="GO:0005886">
    <property type="term" value="C:plasma membrane"/>
    <property type="evidence" value="ECO:0007669"/>
    <property type="project" value="TreeGrafter"/>
</dbReference>
<feature type="transmembrane region" description="Helical" evidence="2">
    <location>
        <begin position="17"/>
        <end position="38"/>
    </location>
</feature>
<dbReference type="PANTHER" id="PTHR32309">
    <property type="entry name" value="TYROSINE-PROTEIN KINASE"/>
    <property type="match status" value="1"/>
</dbReference>
<dbReference type="GO" id="GO:0004713">
    <property type="term" value="F:protein tyrosine kinase activity"/>
    <property type="evidence" value="ECO:0007669"/>
    <property type="project" value="TreeGrafter"/>
</dbReference>
<dbReference type="KEGG" id="mico:GDR74_17490"/>
<keyword evidence="1" id="KW-0175">Coiled coil</keyword>
<gene>
    <name evidence="3" type="ORF">GDR74_17490</name>
</gene>
<evidence type="ECO:0000256" key="2">
    <source>
        <dbReference type="SAM" id="Phobius"/>
    </source>
</evidence>
<accession>A0A5P9JZ36</accession>
<dbReference type="InterPro" id="IPR050445">
    <property type="entry name" value="Bact_polysacc_biosynth/exp"/>
</dbReference>
<feature type="transmembrane region" description="Helical" evidence="2">
    <location>
        <begin position="416"/>
        <end position="436"/>
    </location>
</feature>
<keyword evidence="2" id="KW-0812">Transmembrane</keyword>